<proteinExistence type="predicted"/>
<dbReference type="EMBL" id="JAPFQN010000006">
    <property type="protein sequence ID" value="MCX2744835.1"/>
    <property type="molecule type" value="Genomic_DNA"/>
</dbReference>
<keyword evidence="4" id="KW-0436">Ligase</keyword>
<dbReference type="InterPro" id="IPR020459">
    <property type="entry name" value="AMP-binding"/>
</dbReference>
<dbReference type="CDD" id="cd05907">
    <property type="entry name" value="VL_LC_FACS_like"/>
    <property type="match status" value="1"/>
</dbReference>
<reference evidence="4 5" key="1">
    <citation type="submission" date="2022-11" db="EMBL/GenBank/DDBJ databases">
        <title>The characterization of three novel Bacteroidetes species and genomic analysis of their roles in tidal elemental geochemical cycles.</title>
        <authorList>
            <person name="Ma K."/>
        </authorList>
    </citation>
    <scope>NUCLEOTIDE SEQUENCE [LARGE SCALE GENOMIC DNA]</scope>
    <source>
        <strain evidence="4 5">M17</strain>
    </source>
</reference>
<dbReference type="SUPFAM" id="SSF56801">
    <property type="entry name" value="Acetyl-CoA synthetase-like"/>
    <property type="match status" value="1"/>
</dbReference>
<dbReference type="InterPro" id="IPR000873">
    <property type="entry name" value="AMP-dep_synth/lig_dom"/>
</dbReference>
<dbReference type="PANTHER" id="PTHR43272:SF33">
    <property type="entry name" value="AMP-BINDING DOMAIN-CONTAINING PROTEIN-RELATED"/>
    <property type="match status" value="1"/>
</dbReference>
<dbReference type="PANTHER" id="PTHR43272">
    <property type="entry name" value="LONG-CHAIN-FATTY-ACID--COA LIGASE"/>
    <property type="match status" value="1"/>
</dbReference>
<dbReference type="Pfam" id="PF00501">
    <property type="entry name" value="AMP-binding"/>
    <property type="match status" value="1"/>
</dbReference>
<evidence type="ECO:0000313" key="5">
    <source>
        <dbReference type="Proteomes" id="UP001209885"/>
    </source>
</evidence>
<feature type="domain" description="AMP-dependent synthetase/ligase" evidence="3">
    <location>
        <begin position="17"/>
        <end position="417"/>
    </location>
</feature>
<dbReference type="Proteomes" id="UP001209885">
    <property type="component" value="Unassembled WGS sequence"/>
</dbReference>
<keyword evidence="2" id="KW-0067">ATP-binding</keyword>
<dbReference type="Gene3D" id="3.40.50.12780">
    <property type="entry name" value="N-terminal domain of ligase-like"/>
    <property type="match status" value="1"/>
</dbReference>
<dbReference type="GO" id="GO:0016874">
    <property type="term" value="F:ligase activity"/>
    <property type="evidence" value="ECO:0007669"/>
    <property type="project" value="UniProtKB-KW"/>
</dbReference>
<organism evidence="4 5">
    <name type="scientific">Mangrovivirga halotolerans</name>
    <dbReference type="NCBI Taxonomy" id="2993936"/>
    <lineage>
        <taxon>Bacteria</taxon>
        <taxon>Pseudomonadati</taxon>
        <taxon>Bacteroidota</taxon>
        <taxon>Cytophagia</taxon>
        <taxon>Cytophagales</taxon>
        <taxon>Mangrovivirgaceae</taxon>
        <taxon>Mangrovivirga</taxon>
    </lineage>
</organism>
<evidence type="ECO:0000256" key="1">
    <source>
        <dbReference type="ARBA" id="ARBA00022741"/>
    </source>
</evidence>
<dbReference type="Pfam" id="PF23562">
    <property type="entry name" value="AMP-binding_C_3"/>
    <property type="match status" value="1"/>
</dbReference>
<keyword evidence="5" id="KW-1185">Reference proteome</keyword>
<keyword evidence="1" id="KW-0547">Nucleotide-binding</keyword>
<dbReference type="InterPro" id="IPR042099">
    <property type="entry name" value="ANL_N_sf"/>
</dbReference>
<dbReference type="RefSeq" id="WP_266057339.1">
    <property type="nucleotide sequence ID" value="NZ_JAPFQN010000006.1"/>
</dbReference>
<dbReference type="PROSITE" id="PS00455">
    <property type="entry name" value="AMP_BINDING"/>
    <property type="match status" value="1"/>
</dbReference>
<gene>
    <name evidence="4" type="ORF">OO013_13205</name>
</gene>
<sequence>MNQPQRVFDVLYFQQVHYPKDVAVANIHNGKIDAWSTEELIRECRRFALRLLQDGFKKDAKIGIISNNCREWNVVDFGSQHIGAVTVPVYPTITAEDYAYIFSEAEVSIVFCEDKELADKASEGLEEAGINAEVICFLKDQGYKNFYDYLDELNLTDQLVDNLESAITAVSPEDLLTIIYTSGTTGKPKGVMLSHGNILSNLVSISKIFPKIRPTYQSKALSFLPLCHIFERTASGMYFYLGVSIYYAESIDTIGEDLKLIKPHLFTTVPRLLEKVYQKIVSKGRELTGIKKSLFFWAVNLADEYKTNGNSSFYKFKLKIARKLIFSKWQEALGNEILFIVSGAAALQSKIARAFWAADMPILEAYGQTETSPGVSFSLYDDPKIGCVGPPLDKVNVKIAEDGEVLVKGPNVMKGYYKQPELTAKTFNEDGWLMTGDIGEMVDGKYLKITDRKKEMFKTSGGKYIAPQVIENALKESPFIEHCMVIGEGERFPGAIIHPDFDSLSNYAQSHHISFDSNYDLIEKPEIKELLAKAVEKTNERFAQFEKIKKHALIPDIWGIESGELTPTLKLKRKVLHKRYENLIREIYQEKTVNS</sequence>
<accession>A0ABT3RUL3</accession>
<evidence type="ECO:0000256" key="2">
    <source>
        <dbReference type="ARBA" id="ARBA00022840"/>
    </source>
</evidence>
<protein>
    <submittedName>
        <fullName evidence="4">Long-chain fatty acid--CoA ligase</fullName>
    </submittedName>
</protein>
<dbReference type="InterPro" id="IPR020845">
    <property type="entry name" value="AMP-binding_CS"/>
</dbReference>
<comment type="caution">
    <text evidence="4">The sequence shown here is derived from an EMBL/GenBank/DDBJ whole genome shotgun (WGS) entry which is preliminary data.</text>
</comment>
<dbReference type="PRINTS" id="PR00154">
    <property type="entry name" value="AMPBINDING"/>
</dbReference>
<name>A0ABT3RUL3_9BACT</name>
<evidence type="ECO:0000313" key="4">
    <source>
        <dbReference type="EMBL" id="MCX2744835.1"/>
    </source>
</evidence>
<evidence type="ECO:0000259" key="3">
    <source>
        <dbReference type="Pfam" id="PF00501"/>
    </source>
</evidence>